<proteinExistence type="predicted"/>
<protein>
    <submittedName>
        <fullName evidence="3">SAM-dependent methyltransferase</fullName>
    </submittedName>
</protein>
<dbReference type="InterPro" id="IPR038375">
    <property type="entry name" value="NDUFAF7_sf"/>
</dbReference>
<evidence type="ECO:0000313" key="4">
    <source>
        <dbReference type="Proteomes" id="UP000504724"/>
    </source>
</evidence>
<organism evidence="3 4">
    <name type="scientific">Thiomicrorhabdus xiamenensis</name>
    <dbReference type="NCBI Taxonomy" id="2739063"/>
    <lineage>
        <taxon>Bacteria</taxon>
        <taxon>Pseudomonadati</taxon>
        <taxon>Pseudomonadota</taxon>
        <taxon>Gammaproteobacteria</taxon>
        <taxon>Thiotrichales</taxon>
        <taxon>Piscirickettsiaceae</taxon>
        <taxon>Thiomicrorhabdus</taxon>
    </lineage>
</organism>
<keyword evidence="1 3" id="KW-0489">Methyltransferase</keyword>
<keyword evidence="4" id="KW-1185">Reference proteome</keyword>
<gene>
    <name evidence="3" type="ORF">HQN79_02510</name>
</gene>
<evidence type="ECO:0000256" key="1">
    <source>
        <dbReference type="ARBA" id="ARBA00022603"/>
    </source>
</evidence>
<dbReference type="Pfam" id="PF02636">
    <property type="entry name" value="Methyltransf_28"/>
    <property type="match status" value="1"/>
</dbReference>
<dbReference type="SUPFAM" id="SSF53335">
    <property type="entry name" value="S-adenosyl-L-methionine-dependent methyltransferases"/>
    <property type="match status" value="1"/>
</dbReference>
<dbReference type="InterPro" id="IPR003788">
    <property type="entry name" value="NDUFAF7"/>
</dbReference>
<dbReference type="PANTHER" id="PTHR12049">
    <property type="entry name" value="PROTEIN ARGININE METHYLTRANSFERASE NDUFAF7, MITOCHONDRIAL"/>
    <property type="match status" value="1"/>
</dbReference>
<evidence type="ECO:0000256" key="2">
    <source>
        <dbReference type="ARBA" id="ARBA00022679"/>
    </source>
</evidence>
<sequence>MSKHKKLPAPSEEAKGYSEHLSQKIRTSIKRHGSLSFAQFMQKALYTPNLGYYSSSLPKIGKGGDFITAPEISPIFSRCLARQTQQVLEQLEEPNIIEFGAGRGIMAADILLEMQRLEQDIHRYYIVEISADLQQRQKAYLRETLSEELFNKVAWLEKLPATPISAVILANEVLDAMPFERLRIEPERALQGYVCYNEAKNEFDWDYQPITDSKLQRFANQLIKHIGKVSDLGYETEINLNLGPWLKSLSQILSKGLVLLIDYGYTREEYYQPARVMGTLRCHYQHRAHQNPFFYPGLQDITAHVDFTAVAEAGFDAGFRIAGYTTQANFLMGSGLLEMSVDPQADIGEQIKVAQQIKTLTMPDEMGENFKVIALSKQIDDGLIGFKVRDLRHQL</sequence>
<name>A0A7D4SXS1_9GAMM</name>
<reference evidence="3 4" key="1">
    <citation type="submission" date="2020-05" db="EMBL/GenBank/DDBJ databases">
        <title>Thiomicrorhabdus sediminis sp.nov. and Thiomicrorhabdus xiamenensis sp.nov., novel sulfur-oxidizing bacteria isolated from coastal sediment.</title>
        <authorList>
            <person name="Liu X."/>
        </authorList>
    </citation>
    <scope>NUCLEOTIDE SEQUENCE [LARGE SCALE GENOMIC DNA]</scope>
    <source>
        <strain evidence="3 4">G2</strain>
    </source>
</reference>
<dbReference type="Gene3D" id="3.40.50.12710">
    <property type="match status" value="1"/>
</dbReference>
<dbReference type="Proteomes" id="UP000504724">
    <property type="component" value="Chromosome"/>
</dbReference>
<dbReference type="GO" id="GO:0032259">
    <property type="term" value="P:methylation"/>
    <property type="evidence" value="ECO:0007669"/>
    <property type="project" value="UniProtKB-KW"/>
</dbReference>
<dbReference type="EMBL" id="CP054020">
    <property type="protein sequence ID" value="QKI88524.1"/>
    <property type="molecule type" value="Genomic_DNA"/>
</dbReference>
<keyword evidence="2 3" id="KW-0808">Transferase</keyword>
<accession>A0A7D4SXS1</accession>
<dbReference type="AlphaFoldDB" id="A0A7D4SXS1"/>
<evidence type="ECO:0000313" key="3">
    <source>
        <dbReference type="EMBL" id="QKI88524.1"/>
    </source>
</evidence>
<dbReference type="GO" id="GO:0035243">
    <property type="term" value="F:protein-arginine omega-N symmetric methyltransferase activity"/>
    <property type="evidence" value="ECO:0007669"/>
    <property type="project" value="TreeGrafter"/>
</dbReference>
<dbReference type="InterPro" id="IPR029063">
    <property type="entry name" value="SAM-dependent_MTases_sf"/>
</dbReference>
<dbReference type="PANTHER" id="PTHR12049:SF7">
    <property type="entry name" value="PROTEIN ARGININE METHYLTRANSFERASE NDUFAF7, MITOCHONDRIAL"/>
    <property type="match status" value="1"/>
</dbReference>
<dbReference type="KEGG" id="txa:HQN79_02510"/>
<dbReference type="RefSeq" id="WP_173284122.1">
    <property type="nucleotide sequence ID" value="NZ_CP054020.1"/>
</dbReference>